<dbReference type="InterPro" id="IPR036915">
    <property type="entry name" value="Cyclin-like_sf"/>
</dbReference>
<evidence type="ECO:0000313" key="3">
    <source>
        <dbReference type="EMBL" id="KAJ3702994.1"/>
    </source>
</evidence>
<organism evidence="3 4">
    <name type="scientific">Rhynchospora tenuis</name>
    <dbReference type="NCBI Taxonomy" id="198213"/>
    <lineage>
        <taxon>Eukaryota</taxon>
        <taxon>Viridiplantae</taxon>
        <taxon>Streptophyta</taxon>
        <taxon>Embryophyta</taxon>
        <taxon>Tracheophyta</taxon>
        <taxon>Spermatophyta</taxon>
        <taxon>Magnoliopsida</taxon>
        <taxon>Liliopsida</taxon>
        <taxon>Poales</taxon>
        <taxon>Cyperaceae</taxon>
        <taxon>Cyperoideae</taxon>
        <taxon>Rhynchosporeae</taxon>
        <taxon>Rhynchospora</taxon>
    </lineage>
</organism>
<dbReference type="Proteomes" id="UP001210211">
    <property type="component" value="Unassembled WGS sequence"/>
</dbReference>
<proteinExistence type="predicted"/>
<sequence length="279" mass="32495">MPKKNSEINKRKLANHNRSRQKRRARGGRERERERMEAMATRSLRRRLVEFHLQASQHLQLRPIVKYTSLSFFLDRFMPSLQRGSIAEKMQGGNCKSWLLEHLRESNLQLFVLISIWVSSKIHDSQPLSVRSLKALSDKIISDQHFTSRDFSDAEFIFLEVIGYDIGTSKIAFRHLEDLFIQLRGLSKLGETIEMETCMDIMDLLYEEDTSSLFLASFDSLAASILVSAYLISVPKQQWEFPLLPWVKFVTSHEEQDIMRFVGCILSHVSKAEEFRPQN</sequence>
<feature type="domain" description="Cyclin N-terminal" evidence="2">
    <location>
        <begin position="40"/>
        <end position="166"/>
    </location>
</feature>
<feature type="region of interest" description="Disordered" evidence="1">
    <location>
        <begin position="1"/>
        <end position="35"/>
    </location>
</feature>
<evidence type="ECO:0000313" key="4">
    <source>
        <dbReference type="Proteomes" id="UP001210211"/>
    </source>
</evidence>
<feature type="compositionally biased region" description="Basic residues" evidence="1">
    <location>
        <begin position="11"/>
        <end position="26"/>
    </location>
</feature>
<reference evidence="3 4" key="1">
    <citation type="journal article" date="2022" name="Cell">
        <title>Repeat-based holocentromeres influence genome architecture and karyotype evolution.</title>
        <authorList>
            <person name="Hofstatter P.G."/>
            <person name="Thangavel G."/>
            <person name="Lux T."/>
            <person name="Neumann P."/>
            <person name="Vondrak T."/>
            <person name="Novak P."/>
            <person name="Zhang M."/>
            <person name="Costa L."/>
            <person name="Castellani M."/>
            <person name="Scott A."/>
            <person name="Toegelov H."/>
            <person name="Fuchs J."/>
            <person name="Mata-Sucre Y."/>
            <person name="Dias Y."/>
            <person name="Vanzela A.L.L."/>
            <person name="Huettel B."/>
            <person name="Almeida C.C.S."/>
            <person name="Simkova H."/>
            <person name="Souza G."/>
            <person name="Pedrosa-Harand A."/>
            <person name="Macas J."/>
            <person name="Mayer K.F.X."/>
            <person name="Houben A."/>
            <person name="Marques A."/>
        </authorList>
    </citation>
    <scope>NUCLEOTIDE SEQUENCE [LARGE SCALE GENOMIC DNA]</scope>
    <source>
        <strain evidence="3">RhyTen1mFocal</strain>
    </source>
</reference>
<comment type="caution">
    <text evidence="3">The sequence shown here is derived from an EMBL/GenBank/DDBJ whole genome shotgun (WGS) entry which is preliminary data.</text>
</comment>
<dbReference type="SUPFAM" id="SSF47954">
    <property type="entry name" value="Cyclin-like"/>
    <property type="match status" value="1"/>
</dbReference>
<name>A0AAD5ZRZ4_9POAL</name>
<evidence type="ECO:0000256" key="1">
    <source>
        <dbReference type="SAM" id="MobiDB-lite"/>
    </source>
</evidence>
<dbReference type="Pfam" id="PF00134">
    <property type="entry name" value="Cyclin_N"/>
    <property type="match status" value="1"/>
</dbReference>
<dbReference type="Gene3D" id="1.10.472.10">
    <property type="entry name" value="Cyclin-like"/>
    <property type="match status" value="1"/>
</dbReference>
<dbReference type="InterPro" id="IPR006671">
    <property type="entry name" value="Cyclin_N"/>
</dbReference>
<gene>
    <name evidence="3" type="ORF">LUZ61_006699</name>
</gene>
<keyword evidence="4" id="KW-1185">Reference proteome</keyword>
<protein>
    <recommendedName>
        <fullName evidence="2">Cyclin N-terminal domain-containing protein</fullName>
    </recommendedName>
</protein>
<evidence type="ECO:0000259" key="2">
    <source>
        <dbReference type="Pfam" id="PF00134"/>
    </source>
</evidence>
<accession>A0AAD5ZRZ4</accession>
<dbReference type="EMBL" id="JAMRDG010000001">
    <property type="protein sequence ID" value="KAJ3702994.1"/>
    <property type="molecule type" value="Genomic_DNA"/>
</dbReference>
<feature type="compositionally biased region" description="Basic and acidic residues" evidence="1">
    <location>
        <begin position="1"/>
        <end position="10"/>
    </location>
</feature>
<dbReference type="AlphaFoldDB" id="A0AAD5ZRZ4"/>